<dbReference type="EMBL" id="CM029044">
    <property type="protein sequence ID" value="KAG2604761.1"/>
    <property type="molecule type" value="Genomic_DNA"/>
</dbReference>
<accession>A0A8T0T0V5</accession>
<evidence type="ECO:0000313" key="3">
    <source>
        <dbReference type="Proteomes" id="UP000823388"/>
    </source>
</evidence>
<keyword evidence="3" id="KW-1185">Reference proteome</keyword>
<feature type="region of interest" description="Disordered" evidence="1">
    <location>
        <begin position="1"/>
        <end position="71"/>
    </location>
</feature>
<comment type="caution">
    <text evidence="2">The sequence shown here is derived from an EMBL/GenBank/DDBJ whole genome shotgun (WGS) entry which is preliminary data.</text>
</comment>
<proteinExistence type="predicted"/>
<dbReference type="AlphaFoldDB" id="A0A8T0T0V5"/>
<sequence length="71" mass="8034">MKQLQDHRPPSARWWSSDLATPNEQPSHHTWRPTPLLPTPHRREVQISRGTGRSGRGRTGSDPETLDPSST</sequence>
<gene>
    <name evidence="2" type="ORF">PVAP13_4NG157017</name>
</gene>
<reference evidence="2" key="1">
    <citation type="submission" date="2020-05" db="EMBL/GenBank/DDBJ databases">
        <title>WGS assembly of Panicum virgatum.</title>
        <authorList>
            <person name="Lovell J.T."/>
            <person name="Jenkins J."/>
            <person name="Shu S."/>
            <person name="Juenger T.E."/>
            <person name="Schmutz J."/>
        </authorList>
    </citation>
    <scope>NUCLEOTIDE SEQUENCE</scope>
    <source>
        <strain evidence="2">AP13</strain>
    </source>
</reference>
<protein>
    <submittedName>
        <fullName evidence="2">Uncharacterized protein</fullName>
    </submittedName>
</protein>
<dbReference type="Proteomes" id="UP000823388">
    <property type="component" value="Chromosome 4N"/>
</dbReference>
<evidence type="ECO:0000313" key="2">
    <source>
        <dbReference type="EMBL" id="KAG2604761.1"/>
    </source>
</evidence>
<evidence type="ECO:0000256" key="1">
    <source>
        <dbReference type="SAM" id="MobiDB-lite"/>
    </source>
</evidence>
<name>A0A8T0T0V5_PANVG</name>
<organism evidence="2 3">
    <name type="scientific">Panicum virgatum</name>
    <name type="common">Blackwell switchgrass</name>
    <dbReference type="NCBI Taxonomy" id="38727"/>
    <lineage>
        <taxon>Eukaryota</taxon>
        <taxon>Viridiplantae</taxon>
        <taxon>Streptophyta</taxon>
        <taxon>Embryophyta</taxon>
        <taxon>Tracheophyta</taxon>
        <taxon>Spermatophyta</taxon>
        <taxon>Magnoliopsida</taxon>
        <taxon>Liliopsida</taxon>
        <taxon>Poales</taxon>
        <taxon>Poaceae</taxon>
        <taxon>PACMAD clade</taxon>
        <taxon>Panicoideae</taxon>
        <taxon>Panicodae</taxon>
        <taxon>Paniceae</taxon>
        <taxon>Panicinae</taxon>
        <taxon>Panicum</taxon>
        <taxon>Panicum sect. Hiantes</taxon>
    </lineage>
</organism>